<evidence type="ECO:0000259" key="2">
    <source>
        <dbReference type="Pfam" id="PF02775"/>
    </source>
</evidence>
<reference evidence="3 4" key="1">
    <citation type="submission" date="2019-02" db="EMBL/GenBank/DDBJ databases">
        <title>Siculibacillus lacustris gen. nov., sp. nov., a new rosette-forming bacterium isolated from a freshwater crater lake (Lake St. Ana, Romania).</title>
        <authorList>
            <person name="Felfoldi T."/>
            <person name="Marton Z."/>
            <person name="Szabo A."/>
            <person name="Mentes A."/>
            <person name="Boka K."/>
            <person name="Marialigeti K."/>
            <person name="Mathe I."/>
            <person name="Koncz M."/>
            <person name="Schumann P."/>
            <person name="Toth E."/>
        </authorList>
    </citation>
    <scope>NUCLEOTIDE SEQUENCE [LARGE SCALE GENOMIC DNA]</scope>
    <source>
        <strain evidence="3 4">SA-279</strain>
    </source>
</reference>
<dbReference type="InterPro" id="IPR011766">
    <property type="entry name" value="TPP_enzyme_TPP-bd"/>
</dbReference>
<name>A0A4Q9VSM1_9HYPH</name>
<evidence type="ECO:0000313" key="4">
    <source>
        <dbReference type="Proteomes" id="UP000292781"/>
    </source>
</evidence>
<dbReference type="GO" id="GO:0045333">
    <property type="term" value="P:cellular respiration"/>
    <property type="evidence" value="ECO:0007669"/>
    <property type="project" value="UniProtKB-ARBA"/>
</dbReference>
<organism evidence="3 4">
    <name type="scientific">Siculibacillus lacustris</name>
    <dbReference type="NCBI Taxonomy" id="1549641"/>
    <lineage>
        <taxon>Bacteria</taxon>
        <taxon>Pseudomonadati</taxon>
        <taxon>Pseudomonadota</taxon>
        <taxon>Alphaproteobacteria</taxon>
        <taxon>Hyphomicrobiales</taxon>
        <taxon>Ancalomicrobiaceae</taxon>
        <taxon>Siculibacillus</taxon>
    </lineage>
</organism>
<sequence>MNMIYHKPEALEGHISSYCPGCLHGVAHRLVAEVIDELGIRERTLAVLPIGCATLGTNYFNVDLVVSNHGRAPAVATGYKRSRPENIVFTYQGDGDLASIGLGEILHAANRGENFTTIFINNGIYGMTGGQLAPTSLVGQKATTAPDGRDPKTMGYPLHMAELIAQLEAPVFVARFSLHRAAYILKAKAGIRKAFENQIAGRGFSFVELLSNCPTNWGLSPAESLDHIREKMIPVFPLKTFKTI</sequence>
<dbReference type="InterPro" id="IPR029061">
    <property type="entry name" value="THDP-binding"/>
</dbReference>
<dbReference type="Pfam" id="PF02775">
    <property type="entry name" value="TPP_enzyme_C"/>
    <property type="match status" value="1"/>
</dbReference>
<evidence type="ECO:0000256" key="1">
    <source>
        <dbReference type="ARBA" id="ARBA00023002"/>
    </source>
</evidence>
<accession>A0A4Q9VSM1</accession>
<dbReference type="EMBL" id="SJFN01000009">
    <property type="protein sequence ID" value="TBW38992.1"/>
    <property type="molecule type" value="Genomic_DNA"/>
</dbReference>
<dbReference type="RefSeq" id="WP_131307856.1">
    <property type="nucleotide sequence ID" value="NZ_SJFN01000009.1"/>
</dbReference>
<dbReference type="GO" id="GO:0044281">
    <property type="term" value="P:small molecule metabolic process"/>
    <property type="evidence" value="ECO:0007669"/>
    <property type="project" value="UniProtKB-ARBA"/>
</dbReference>
<comment type="caution">
    <text evidence="3">The sequence shown here is derived from an EMBL/GenBank/DDBJ whole genome shotgun (WGS) entry which is preliminary data.</text>
</comment>
<dbReference type="AlphaFoldDB" id="A0A4Q9VSM1"/>
<dbReference type="GO" id="GO:0016625">
    <property type="term" value="F:oxidoreductase activity, acting on the aldehyde or oxo group of donors, iron-sulfur protein as acceptor"/>
    <property type="evidence" value="ECO:0007669"/>
    <property type="project" value="UniProtKB-ARBA"/>
</dbReference>
<dbReference type="Gene3D" id="3.40.50.970">
    <property type="match status" value="1"/>
</dbReference>
<dbReference type="OrthoDB" id="9775140at2"/>
<dbReference type="Proteomes" id="UP000292781">
    <property type="component" value="Unassembled WGS sequence"/>
</dbReference>
<feature type="domain" description="Thiamine pyrophosphate enzyme TPP-binding" evidence="2">
    <location>
        <begin position="50"/>
        <end position="208"/>
    </location>
</feature>
<protein>
    <submittedName>
        <fullName evidence="3">2-oxoglutarate oxidoreductase</fullName>
    </submittedName>
</protein>
<gene>
    <name evidence="3" type="ORF">EYW49_07630</name>
</gene>
<dbReference type="PANTHER" id="PTHR48084:SF3">
    <property type="entry name" value="SUBUNIT OF PYRUVATE:FLAVODOXIN OXIDOREDUCTASE"/>
    <property type="match status" value="1"/>
</dbReference>
<dbReference type="SUPFAM" id="SSF52518">
    <property type="entry name" value="Thiamin diphosphate-binding fold (THDP-binding)"/>
    <property type="match status" value="1"/>
</dbReference>
<dbReference type="GO" id="GO:0030976">
    <property type="term" value="F:thiamine pyrophosphate binding"/>
    <property type="evidence" value="ECO:0007669"/>
    <property type="project" value="InterPro"/>
</dbReference>
<dbReference type="PANTHER" id="PTHR48084">
    <property type="entry name" value="2-OXOGLUTARATE OXIDOREDUCTASE SUBUNIT KORB-RELATED"/>
    <property type="match status" value="1"/>
</dbReference>
<keyword evidence="4" id="KW-1185">Reference proteome</keyword>
<proteinExistence type="predicted"/>
<evidence type="ECO:0000313" key="3">
    <source>
        <dbReference type="EMBL" id="TBW38992.1"/>
    </source>
</evidence>
<dbReference type="InterPro" id="IPR051457">
    <property type="entry name" value="2-oxoacid:Fd_oxidoreductase"/>
</dbReference>
<keyword evidence="1" id="KW-0560">Oxidoreductase</keyword>